<dbReference type="InterPro" id="IPR006584">
    <property type="entry name" value="Cellulose-bd_IV"/>
</dbReference>
<dbReference type="PROSITE" id="PS51175">
    <property type="entry name" value="CBM6"/>
    <property type="match status" value="1"/>
</dbReference>
<dbReference type="EMBL" id="FSQT01000002">
    <property type="protein sequence ID" value="SIN21066.1"/>
    <property type="molecule type" value="Genomic_DNA"/>
</dbReference>
<feature type="region of interest" description="Disordered" evidence="2">
    <location>
        <begin position="447"/>
        <end position="468"/>
    </location>
</feature>
<keyword evidence="1 3" id="KW-0732">Signal</keyword>
<dbReference type="InterPro" id="IPR014756">
    <property type="entry name" value="Ig_E-set"/>
</dbReference>
<dbReference type="InterPro" id="IPR000601">
    <property type="entry name" value="PKD_dom"/>
</dbReference>
<dbReference type="CDD" id="cd04084">
    <property type="entry name" value="CBM6_xylanase-like"/>
    <property type="match status" value="1"/>
</dbReference>
<dbReference type="Gene3D" id="2.120.10.30">
    <property type="entry name" value="TolB, C-terminal domain"/>
    <property type="match status" value="1"/>
</dbReference>
<dbReference type="CDD" id="cd00146">
    <property type="entry name" value="PKD"/>
    <property type="match status" value="2"/>
</dbReference>
<feature type="domain" description="CBM6" evidence="5">
    <location>
        <begin position="926"/>
        <end position="1064"/>
    </location>
</feature>
<evidence type="ECO:0000259" key="4">
    <source>
        <dbReference type="PROSITE" id="PS50093"/>
    </source>
</evidence>
<dbReference type="InterPro" id="IPR058094">
    <property type="entry name" value="Ig-like_OmpL47-like"/>
</dbReference>
<dbReference type="InterPro" id="IPR012938">
    <property type="entry name" value="Glc/Sorbosone_DH"/>
</dbReference>
<dbReference type="InterPro" id="IPR011042">
    <property type="entry name" value="6-blade_b-propeller_TolB-like"/>
</dbReference>
<dbReference type="InterPro" id="IPR029062">
    <property type="entry name" value="Class_I_gatase-like"/>
</dbReference>
<proteinExistence type="predicted"/>
<dbReference type="PROSITE" id="PS50093">
    <property type="entry name" value="PKD"/>
    <property type="match status" value="2"/>
</dbReference>
<name>A0A1N5ZGU6_9ACTN</name>
<evidence type="ECO:0000313" key="6">
    <source>
        <dbReference type="EMBL" id="SIN21066.1"/>
    </source>
</evidence>
<dbReference type="Gene3D" id="3.40.50.880">
    <property type="match status" value="1"/>
</dbReference>
<dbReference type="InterPro" id="IPR029010">
    <property type="entry name" value="ThuA-like"/>
</dbReference>
<dbReference type="SUPFAM" id="SSF49299">
    <property type="entry name" value="PKD domain"/>
    <property type="match status" value="2"/>
</dbReference>
<feature type="domain" description="PKD" evidence="4">
    <location>
        <begin position="732"/>
        <end position="813"/>
    </location>
</feature>
<dbReference type="Gene3D" id="2.60.120.200">
    <property type="match status" value="2"/>
</dbReference>
<feature type="compositionally biased region" description="Basic and acidic residues" evidence="2">
    <location>
        <begin position="450"/>
        <end position="461"/>
    </location>
</feature>
<dbReference type="SUPFAM" id="SSF49899">
    <property type="entry name" value="Concanavalin A-like lectins/glucanases"/>
    <property type="match status" value="2"/>
</dbReference>
<sequence>MHQSRRARVPITATLISLALASTTLFGLPAQAAPAAAPAAPAAQAAPAVVQAAPTTQALPRAAQAADEPFSVLVFSKTAGFRHDSIPTGLAAIQQLGAANGFTVDSSEDGGAFTDANLAKYKAVIWLSTTGDVLDAEQQAAFERYVRAGGGYVGIHAASDTEYSWAWYGDLVGAYFANHPANQQATVKVEDHAHPSTAELPDRWSRFDEWYNYQTNPRPDVHVLATLDEKSYTPGAGAMGADHPIAWCQDFDGGRSWYTGGGHTRESYAEPEFLSHLLGGIRTAAGVADADCGASKTASFEKVALDSNTSNPMELDIAPDGRVFFIERDGRVQIVKPDTGSTVTAVDLDVFTGNEDGLIGIRLDPDFATNKWVYLYYAPNDGIARNLLSRFTVTGDTIDPASEKQVLRVDTQRNTCCHAGGSMAFDGDGNLYLATGDNTNPFESSAYTPIDERPGRQDFDAQRTSGNTNDLRGKVIRIHPEDDGTYTVPAGNLFAPGTEKTRPEIYAMGFRNPFRIGTDPGTNTLYVADYGPDANADNPNRGPRGLVEWNIVTPGNYGWPYCTGTNEAYNDYTFPSGPSGAKFDCAAPVNNSPNNTGLTNLPPVVPATVDYGYAGDARYPEIGGGGAPMGGPVYRYDADLDSDRKWPAYYDGKALLGEWNQSKMYTMQVTADGKSLVDINQLLTGMSMIRPMDFEFGPDGALYLIEWGSGFGGNNDNSGVYRIDYIAGERAPIAVAAATPTSGPAPLTVTFSSAGSRDPDGGTLTYAWAFGDGQTSTEANPTHTYATAGSFTAQLTVTNPKGRTAVANVPVTVGNTAPTVIIEFPPDGGFFDWGDQVRYNVKVTDPEDGQIDCDRVQLQVLLGHDEHAHPLEQHTGCTGTVQTSLASGHGAEANVFAVFEATYTDEGGAGGAGPLTGRAIEQLQPKRKQAEYFTATGRAPVSTGGGDAGVQRETGGDSAGGGQNIGFIEDGDWWSLAPANLTNVTDIRFRAASAGAGGRVEVRAGAVDGPVVATATVPGTGGWQTYTDVTAPVTGAASGTLYFVARDPNGGAGSLFNVNWMDFLGRGVTENAPPVVSATATPANGTAPVTVAFDGTATDAEGNTPLTYAWDFGDGGTATTLDASHTYTNPGAFTATLTVTDSKGAKSYATVPVRVDAPNTSCLGARSDDFNGTSLDKGRWSSVVRENQLYSVSGGALRLPTAVGDLYGARNDASNLVLQPAPTGAWQATTRFTLPVTANYQQAGLLVYGDDENYAKLDLLYNGSRRVEFIRETAGTPRNEAGDSTAAPAGDTVHLRISSDGTNLTAAVSADGQTFTPVGRSAALAGITNPRIGLFALNGGTEAPVVDASFDWFQITPDAPAGPVVPSDEFTGDTLDKCRWNAILREDPNGYRVAGGALRVDVPNGDIYGADNTGPKNFILQTAPSGDWTLETKVDGSLLNEQYQQAGLIVQADDDNYLKFDYIADNQAGQPVTRRIEFRSEIGGAVQNPQPEVANLTSAVWHLRLARSGDTFTASYSADGTTWTALTTLTNSAVGATPKVGLFTLGANQTASKTAAFDYFRLSTEVADDTAPVTTAAVSGTPTDGWYTGPVTVTLTAADEVGGSGLAGTAYQLDGATTWTDYTAPVAVSGDGEHELRFRSTDEAGNVESTKTVTVKIDTTAPVTSATFAPANDAGWHDGTIPVVLTSTDAGSGVRTVEWSLDGGAWTPYSTPVEVTGDGQHELLFRSTDKAGNAETLKSAVLRIDGTKPTLLVSGIADGQLYGDSQDVRVSWQAVDPTSGIATVVGRLNGRAYASGTLQAMYELPLGLHELTVTATDKAGNETTSTVRFFVTTSFRDMQNLLDRFKATGRLSAKAHKQLAAKLDAARKAEASGNDTKAVKQLTEFRTLATDATLVGEAEIRDVLIRDADAMIVRLGGTASKAGVRANDGEPVKGAGRLGGDATRLAPGRQL</sequence>
<keyword evidence="7" id="KW-1185">Reference proteome</keyword>
<dbReference type="InterPro" id="IPR041542">
    <property type="entry name" value="GH43_C2"/>
</dbReference>
<dbReference type="Pfam" id="PF17851">
    <property type="entry name" value="GH43_C2"/>
    <property type="match status" value="2"/>
</dbReference>
<dbReference type="InterPro" id="IPR022409">
    <property type="entry name" value="PKD/Chitinase_dom"/>
</dbReference>
<reference evidence="7" key="1">
    <citation type="submission" date="2016-12" db="EMBL/GenBank/DDBJ databases">
        <authorList>
            <person name="Varghese N."/>
            <person name="Submissions S."/>
        </authorList>
    </citation>
    <scope>NUCLEOTIDE SEQUENCE [LARGE SCALE GENOMIC DNA]</scope>
    <source>
        <strain evidence="7">DSM 45599</strain>
    </source>
</reference>
<dbReference type="GO" id="GO:0005975">
    <property type="term" value="P:carbohydrate metabolic process"/>
    <property type="evidence" value="ECO:0007669"/>
    <property type="project" value="UniProtKB-ARBA"/>
</dbReference>
<dbReference type="NCBIfam" id="NF047446">
    <property type="entry name" value="barrel_OmpL47"/>
    <property type="match status" value="2"/>
</dbReference>
<dbReference type="SMART" id="SM00606">
    <property type="entry name" value="CBD_IV"/>
    <property type="match status" value="1"/>
</dbReference>
<dbReference type="InterPro" id="IPR008979">
    <property type="entry name" value="Galactose-bd-like_sf"/>
</dbReference>
<dbReference type="SMART" id="SM00089">
    <property type="entry name" value="PKD"/>
    <property type="match status" value="2"/>
</dbReference>
<gene>
    <name evidence="6" type="ORF">SAMN04489832_3998</name>
</gene>
<dbReference type="PANTHER" id="PTHR40469">
    <property type="entry name" value="SECRETED GLYCOSYL HYDROLASE"/>
    <property type="match status" value="1"/>
</dbReference>
<evidence type="ECO:0000256" key="3">
    <source>
        <dbReference type="SAM" id="SignalP"/>
    </source>
</evidence>
<dbReference type="STRING" id="709881.SAMN04489832_3998"/>
<accession>A0A1N5ZGU6</accession>
<dbReference type="Pfam" id="PF22888">
    <property type="entry name" value="FIMAH"/>
    <property type="match status" value="1"/>
</dbReference>
<dbReference type="Proteomes" id="UP000185124">
    <property type="component" value="Unassembled WGS sequence"/>
</dbReference>
<dbReference type="Gene3D" id="3.30.1920.20">
    <property type="match status" value="2"/>
</dbReference>
<dbReference type="InterPro" id="IPR011041">
    <property type="entry name" value="Quinoprot_gluc/sorb_DH_b-prop"/>
</dbReference>
<organism evidence="6 7">
    <name type="scientific">Micromonospora cremea</name>
    <dbReference type="NCBI Taxonomy" id="709881"/>
    <lineage>
        <taxon>Bacteria</taxon>
        <taxon>Bacillati</taxon>
        <taxon>Actinomycetota</taxon>
        <taxon>Actinomycetes</taxon>
        <taxon>Micromonosporales</taxon>
        <taxon>Micromonosporaceae</taxon>
        <taxon>Micromonospora</taxon>
    </lineage>
</organism>
<dbReference type="SUPFAM" id="SSF49785">
    <property type="entry name" value="Galactose-binding domain-like"/>
    <property type="match status" value="1"/>
</dbReference>
<dbReference type="InterPro" id="IPR054470">
    <property type="entry name" value="FIMAH_dom"/>
</dbReference>
<dbReference type="SUPFAM" id="SSF52317">
    <property type="entry name" value="Class I glutamine amidotransferase-like"/>
    <property type="match status" value="1"/>
</dbReference>
<dbReference type="Pfam" id="PF03422">
    <property type="entry name" value="CBM_6"/>
    <property type="match status" value="1"/>
</dbReference>
<dbReference type="InterPro" id="IPR013320">
    <property type="entry name" value="ConA-like_dom_sf"/>
</dbReference>
<feature type="region of interest" description="Disordered" evidence="2">
    <location>
        <begin position="937"/>
        <end position="962"/>
    </location>
</feature>
<dbReference type="Gene3D" id="2.60.40.10">
    <property type="entry name" value="Immunoglobulins"/>
    <property type="match status" value="3"/>
</dbReference>
<protein>
    <submittedName>
        <fullName evidence="6">Glucose/arabinose dehydrogenase, beta-propeller fold</fullName>
    </submittedName>
</protein>
<feature type="chain" id="PRO_5009935095" evidence="3">
    <location>
        <begin position="33"/>
        <end position="1951"/>
    </location>
</feature>
<feature type="region of interest" description="Disordered" evidence="2">
    <location>
        <begin position="1926"/>
        <end position="1951"/>
    </location>
</feature>
<dbReference type="SUPFAM" id="SSF50952">
    <property type="entry name" value="Soluble quinoprotein glucose dehydrogenase"/>
    <property type="match status" value="1"/>
</dbReference>
<dbReference type="InterPro" id="IPR013783">
    <property type="entry name" value="Ig-like_fold"/>
</dbReference>
<dbReference type="GO" id="GO:0030246">
    <property type="term" value="F:carbohydrate binding"/>
    <property type="evidence" value="ECO:0007669"/>
    <property type="project" value="InterPro"/>
</dbReference>
<dbReference type="InterPro" id="IPR035986">
    <property type="entry name" value="PKD_dom_sf"/>
</dbReference>
<evidence type="ECO:0000256" key="2">
    <source>
        <dbReference type="SAM" id="MobiDB-lite"/>
    </source>
</evidence>
<evidence type="ECO:0000313" key="7">
    <source>
        <dbReference type="Proteomes" id="UP000185124"/>
    </source>
</evidence>
<evidence type="ECO:0000259" key="5">
    <source>
        <dbReference type="PROSITE" id="PS51175"/>
    </source>
</evidence>
<dbReference type="OrthoDB" id="159306at2"/>
<dbReference type="Gene3D" id="2.60.120.260">
    <property type="entry name" value="Galactose-binding domain-like"/>
    <property type="match status" value="1"/>
</dbReference>
<feature type="domain" description="PKD" evidence="4">
    <location>
        <begin position="1074"/>
        <end position="1162"/>
    </location>
</feature>
<dbReference type="SUPFAM" id="SSF81296">
    <property type="entry name" value="E set domains"/>
    <property type="match status" value="1"/>
</dbReference>
<dbReference type="Pfam" id="PF18911">
    <property type="entry name" value="PKD_4"/>
    <property type="match status" value="2"/>
</dbReference>
<evidence type="ECO:0000256" key="1">
    <source>
        <dbReference type="ARBA" id="ARBA00022729"/>
    </source>
</evidence>
<dbReference type="InterPro" id="IPR005084">
    <property type="entry name" value="CBM6"/>
</dbReference>
<dbReference type="PANTHER" id="PTHR40469:SF2">
    <property type="entry name" value="GALACTOSE-BINDING DOMAIN-LIKE SUPERFAMILY PROTEIN"/>
    <property type="match status" value="1"/>
</dbReference>
<dbReference type="Pfam" id="PF07995">
    <property type="entry name" value="GSDH"/>
    <property type="match status" value="1"/>
</dbReference>
<dbReference type="RefSeq" id="WP_074314559.1">
    <property type="nucleotide sequence ID" value="NZ_FSQT01000002.1"/>
</dbReference>
<feature type="signal peptide" evidence="3">
    <location>
        <begin position="1"/>
        <end position="32"/>
    </location>
</feature>
<dbReference type="Pfam" id="PF06283">
    <property type="entry name" value="ThuA"/>
    <property type="match status" value="1"/>
</dbReference>